<dbReference type="Gene3D" id="1.10.287.950">
    <property type="entry name" value="Methyl-accepting chemotaxis protein"/>
    <property type="match status" value="1"/>
</dbReference>
<dbReference type="Pfam" id="PF00015">
    <property type="entry name" value="MCPsignal"/>
    <property type="match status" value="1"/>
</dbReference>
<dbReference type="CDD" id="cd11386">
    <property type="entry name" value="MCP_signal"/>
    <property type="match status" value="1"/>
</dbReference>
<accession>A0A841SSA5</accession>
<dbReference type="CDD" id="cd06225">
    <property type="entry name" value="HAMP"/>
    <property type="match status" value="1"/>
</dbReference>
<dbReference type="InterPro" id="IPR033479">
    <property type="entry name" value="dCache_1"/>
</dbReference>
<dbReference type="InterPro" id="IPR004089">
    <property type="entry name" value="MCPsignal_dom"/>
</dbReference>
<dbReference type="CDD" id="cd12912">
    <property type="entry name" value="PDC2_MCP_like"/>
    <property type="match status" value="1"/>
</dbReference>
<keyword evidence="2" id="KW-1003">Cell membrane</keyword>
<organism evidence="13 14">
    <name type="scientific">Cohnella thailandensis</name>
    <dbReference type="NCBI Taxonomy" id="557557"/>
    <lineage>
        <taxon>Bacteria</taxon>
        <taxon>Bacillati</taxon>
        <taxon>Bacillota</taxon>
        <taxon>Bacilli</taxon>
        <taxon>Bacillales</taxon>
        <taxon>Paenibacillaceae</taxon>
        <taxon>Cohnella</taxon>
    </lineage>
</organism>
<evidence type="ECO:0000256" key="1">
    <source>
        <dbReference type="ARBA" id="ARBA00004651"/>
    </source>
</evidence>
<evidence type="ECO:0000256" key="2">
    <source>
        <dbReference type="ARBA" id="ARBA00022475"/>
    </source>
</evidence>
<feature type="domain" description="Methyl-accepting transducer" evidence="11">
    <location>
        <begin position="380"/>
        <end position="616"/>
    </location>
</feature>
<dbReference type="CDD" id="cd12914">
    <property type="entry name" value="PDC1_DGC_like"/>
    <property type="match status" value="1"/>
</dbReference>
<evidence type="ECO:0000256" key="5">
    <source>
        <dbReference type="ARBA" id="ARBA00022989"/>
    </source>
</evidence>
<feature type="domain" description="HAMP" evidence="12">
    <location>
        <begin position="309"/>
        <end position="361"/>
    </location>
</feature>
<evidence type="ECO:0000256" key="6">
    <source>
        <dbReference type="ARBA" id="ARBA00023136"/>
    </source>
</evidence>
<keyword evidence="6 10" id="KW-0472">Membrane</keyword>
<dbReference type="RefSeq" id="WP_185118324.1">
    <property type="nucleotide sequence ID" value="NZ_JACJVQ010000003.1"/>
</dbReference>
<keyword evidence="5 10" id="KW-1133">Transmembrane helix</keyword>
<evidence type="ECO:0000313" key="14">
    <source>
        <dbReference type="Proteomes" id="UP000535838"/>
    </source>
</evidence>
<dbReference type="SUPFAM" id="SSF58104">
    <property type="entry name" value="Methyl-accepting chemotaxis protein (MCP) signaling domain"/>
    <property type="match status" value="1"/>
</dbReference>
<keyword evidence="7 9" id="KW-0807">Transducer</keyword>
<dbReference type="GO" id="GO:0006935">
    <property type="term" value="P:chemotaxis"/>
    <property type="evidence" value="ECO:0007669"/>
    <property type="project" value="UniProtKB-KW"/>
</dbReference>
<comment type="caution">
    <text evidence="13">The sequence shown here is derived from an EMBL/GenBank/DDBJ whole genome shotgun (WGS) entry which is preliminary data.</text>
</comment>
<dbReference type="Gene3D" id="1.10.8.500">
    <property type="entry name" value="HAMP domain in histidine kinase"/>
    <property type="match status" value="1"/>
</dbReference>
<evidence type="ECO:0000256" key="9">
    <source>
        <dbReference type="PROSITE-ProRule" id="PRU00284"/>
    </source>
</evidence>
<dbReference type="PROSITE" id="PS50111">
    <property type="entry name" value="CHEMOTAXIS_TRANSDUC_2"/>
    <property type="match status" value="1"/>
</dbReference>
<evidence type="ECO:0000256" key="4">
    <source>
        <dbReference type="ARBA" id="ARBA00022692"/>
    </source>
</evidence>
<evidence type="ECO:0000256" key="10">
    <source>
        <dbReference type="SAM" id="Phobius"/>
    </source>
</evidence>
<feature type="transmembrane region" description="Helical" evidence="10">
    <location>
        <begin position="288"/>
        <end position="307"/>
    </location>
</feature>
<dbReference type="SMART" id="SM00304">
    <property type="entry name" value="HAMP"/>
    <property type="match status" value="1"/>
</dbReference>
<dbReference type="Gene3D" id="3.30.450.20">
    <property type="entry name" value="PAS domain"/>
    <property type="match status" value="1"/>
</dbReference>
<dbReference type="Pfam" id="PF02743">
    <property type="entry name" value="dCache_1"/>
    <property type="match status" value="1"/>
</dbReference>
<dbReference type="PROSITE" id="PS50885">
    <property type="entry name" value="HAMP"/>
    <property type="match status" value="1"/>
</dbReference>
<protein>
    <submittedName>
        <fullName evidence="13">Cache 3/Cache 2 fusion domain-containing protein</fullName>
    </submittedName>
</protein>
<sequence>MKRKLSFKNSSIRFKLIVLLLAISVVPLLIATALSITYTSRTTEAENHDTQKEIVSIYTSQIDKWIRDKAAKAETLVASHPEFAEGNADQILPLLRTIKESDNEIQNYNFINPEGAGIDISGNSIDVSDRAHFLAAKESKQTAIGDMLVSKVSNTYVFPIDVPVLDASGNLAGVIVGTVSPDTFSVLTNQIKLKESGFGYLVSGTGEYYTYPDKERIGKNISEYLTGKGAQSFIDRLLKEESGAIAYKDENGVKTINQFETIPGTKWKLVVSVPEREVLESVNQSRNLSVIIVAVVALLTIAIAVLVSRYISNIMLTIAAFMKKVAGGNLTERLNVDSSDEIGQMKINTNAMLDAFSATVEKINESIAGVVAASEQLREATERSSSLSHEIGRTVNVIAEGTASQLSASEQTAMASEEMASGVQKIAESSNSVSEQASTVMQEVESGNEEIQHAIKQIHTISESANQTARVIEELNAHSSEIGHIVDLISDISNQTSLLSLNASIEAARAGEAGKGFAVVANEVKKLAEQTNTSVNNIAGLIGTIQTASRGASQAIVQNKQDIELGLRSMRQVEESFTGIRHAIIDVTGQVQEISAASEEMSAGTEEISASMGEMVNIAQASASNSKQVADHSSAQLKLIDEMSAATNELTRMMNDLKERAALFKVK</sequence>
<dbReference type="EMBL" id="JACJVQ010000003">
    <property type="protein sequence ID" value="MBB6633088.1"/>
    <property type="molecule type" value="Genomic_DNA"/>
</dbReference>
<evidence type="ECO:0000259" key="11">
    <source>
        <dbReference type="PROSITE" id="PS50111"/>
    </source>
</evidence>
<dbReference type="Pfam" id="PF00672">
    <property type="entry name" value="HAMP"/>
    <property type="match status" value="1"/>
</dbReference>
<dbReference type="GO" id="GO:0005886">
    <property type="term" value="C:plasma membrane"/>
    <property type="evidence" value="ECO:0007669"/>
    <property type="project" value="UniProtKB-SubCell"/>
</dbReference>
<evidence type="ECO:0000256" key="8">
    <source>
        <dbReference type="ARBA" id="ARBA00029447"/>
    </source>
</evidence>
<dbReference type="PANTHER" id="PTHR32089">
    <property type="entry name" value="METHYL-ACCEPTING CHEMOTAXIS PROTEIN MCPB"/>
    <property type="match status" value="1"/>
</dbReference>
<keyword evidence="3" id="KW-0145">Chemotaxis</keyword>
<comment type="subcellular location">
    <subcellularLocation>
        <location evidence="1">Cell membrane</location>
        <topology evidence="1">Multi-pass membrane protein</topology>
    </subcellularLocation>
</comment>
<name>A0A841SSA5_9BACL</name>
<evidence type="ECO:0000256" key="7">
    <source>
        <dbReference type="ARBA" id="ARBA00023224"/>
    </source>
</evidence>
<dbReference type="GO" id="GO:0007165">
    <property type="term" value="P:signal transduction"/>
    <property type="evidence" value="ECO:0007669"/>
    <property type="project" value="UniProtKB-KW"/>
</dbReference>
<comment type="similarity">
    <text evidence="8">Belongs to the methyl-accepting chemotaxis (MCP) protein family.</text>
</comment>
<keyword evidence="14" id="KW-1185">Reference proteome</keyword>
<keyword evidence="4 10" id="KW-0812">Transmembrane</keyword>
<dbReference type="InterPro" id="IPR003660">
    <property type="entry name" value="HAMP_dom"/>
</dbReference>
<gene>
    <name evidence="13" type="ORF">H7B67_03040</name>
</gene>
<dbReference type="Proteomes" id="UP000535838">
    <property type="component" value="Unassembled WGS sequence"/>
</dbReference>
<evidence type="ECO:0000259" key="12">
    <source>
        <dbReference type="PROSITE" id="PS50885"/>
    </source>
</evidence>
<evidence type="ECO:0000256" key="3">
    <source>
        <dbReference type="ARBA" id="ARBA00022500"/>
    </source>
</evidence>
<dbReference type="AlphaFoldDB" id="A0A841SSA5"/>
<proteinExistence type="inferred from homology"/>
<dbReference type="PANTHER" id="PTHR32089:SF112">
    <property type="entry name" value="LYSOZYME-LIKE PROTEIN-RELATED"/>
    <property type="match status" value="1"/>
</dbReference>
<evidence type="ECO:0000313" key="13">
    <source>
        <dbReference type="EMBL" id="MBB6633088.1"/>
    </source>
</evidence>
<dbReference type="SMART" id="SM00283">
    <property type="entry name" value="MA"/>
    <property type="match status" value="1"/>
</dbReference>
<reference evidence="13 14" key="1">
    <citation type="submission" date="2020-08" db="EMBL/GenBank/DDBJ databases">
        <title>Cohnella phylogeny.</title>
        <authorList>
            <person name="Dunlap C."/>
        </authorList>
    </citation>
    <scope>NUCLEOTIDE SEQUENCE [LARGE SCALE GENOMIC DNA]</scope>
    <source>
        <strain evidence="13 14">DSM 25241</strain>
    </source>
</reference>